<dbReference type="PANTHER" id="PTHR33395">
    <property type="entry name" value="TRANSCRIPTASE, PUTATIVE-RELATED-RELATED"/>
    <property type="match status" value="1"/>
</dbReference>
<keyword evidence="1" id="KW-0808">Transferase</keyword>
<dbReference type="AlphaFoldDB" id="A0AAW3DMY2"/>
<evidence type="ECO:0000313" key="2">
    <source>
        <dbReference type="Proteomes" id="UP000053149"/>
    </source>
</evidence>
<sequence>PTVTVEQVRVLLMKLNVYKSMGPDDIHPRVLKKMADVVAEPLSIIFAKSLLSGEVPGDWKKGNITPIFKKGRKEDPGNYKLVSLTSVPGNILEQILLEAMLRHIRDKDVI</sequence>
<keyword evidence="1" id="KW-0548">Nucleotidyltransferase</keyword>
<comment type="caution">
    <text evidence="1">The sequence shown here is derived from an EMBL/GenBank/DDBJ whole genome shotgun (WGS) entry which is preliminary data.</text>
</comment>
<proteinExistence type="predicted"/>
<dbReference type="GO" id="GO:0007508">
    <property type="term" value="P:larval heart development"/>
    <property type="evidence" value="ECO:0007669"/>
    <property type="project" value="TreeGrafter"/>
</dbReference>
<dbReference type="GO" id="GO:0003964">
    <property type="term" value="F:RNA-directed DNA polymerase activity"/>
    <property type="evidence" value="ECO:0007669"/>
    <property type="project" value="UniProtKB-KW"/>
</dbReference>
<dbReference type="GO" id="GO:0031012">
    <property type="term" value="C:extracellular matrix"/>
    <property type="evidence" value="ECO:0007669"/>
    <property type="project" value="TreeGrafter"/>
</dbReference>
<gene>
    <name evidence="1" type="ORF">N339_04306</name>
</gene>
<dbReference type="Proteomes" id="UP000053149">
    <property type="component" value="Unassembled WGS sequence"/>
</dbReference>
<accession>A0AAW3DMY2</accession>
<dbReference type="PANTHER" id="PTHR33395:SF22">
    <property type="entry name" value="REVERSE TRANSCRIPTASE DOMAIN-CONTAINING PROTEIN"/>
    <property type="match status" value="1"/>
</dbReference>
<dbReference type="EMBL" id="JMFR01081583">
    <property type="protein sequence ID" value="KFV01363.1"/>
    <property type="molecule type" value="Genomic_DNA"/>
</dbReference>
<organism evidence="1 2">
    <name type="scientific">Pterocles gutturalis</name>
    <name type="common">yellow-throated sandgrouse</name>
    <dbReference type="NCBI Taxonomy" id="240206"/>
    <lineage>
        <taxon>Eukaryota</taxon>
        <taxon>Metazoa</taxon>
        <taxon>Chordata</taxon>
        <taxon>Craniata</taxon>
        <taxon>Vertebrata</taxon>
        <taxon>Euteleostomi</taxon>
        <taxon>Archelosauria</taxon>
        <taxon>Archosauria</taxon>
        <taxon>Dinosauria</taxon>
        <taxon>Saurischia</taxon>
        <taxon>Theropoda</taxon>
        <taxon>Coelurosauria</taxon>
        <taxon>Aves</taxon>
        <taxon>Neognathae</taxon>
        <taxon>Neoaves</taxon>
        <taxon>Columbimorphae</taxon>
        <taxon>Pterocliformes</taxon>
        <taxon>Pteroclidae</taxon>
        <taxon>Pterocles</taxon>
    </lineage>
</organism>
<keyword evidence="1" id="KW-0695">RNA-directed DNA polymerase</keyword>
<protein>
    <submittedName>
        <fullName evidence="1">RNA-directed DNA polymerase from mobile element jockey</fullName>
    </submittedName>
</protein>
<keyword evidence="2" id="KW-1185">Reference proteome</keyword>
<name>A0AAW3DMY2_9AVES</name>
<dbReference type="GO" id="GO:0061343">
    <property type="term" value="P:cell adhesion involved in heart morphogenesis"/>
    <property type="evidence" value="ECO:0007669"/>
    <property type="project" value="TreeGrafter"/>
</dbReference>
<feature type="non-terminal residue" evidence="1">
    <location>
        <position position="110"/>
    </location>
</feature>
<reference evidence="1 2" key="1">
    <citation type="journal article" date="2014" name="Science">
        <title>Comparative genomics reveals insights into avian genome evolution and adaptation.</title>
        <authorList>
            <consortium name="Avian Genome Consortium"/>
            <person name="Zhang G."/>
            <person name="Li C."/>
            <person name="Li Q."/>
            <person name="Li B."/>
            <person name="Larkin D.M."/>
            <person name="Lee C."/>
            <person name="Storz J.F."/>
            <person name="Antunes A."/>
            <person name="Greenwold M.J."/>
            <person name="Meredith R.W."/>
            <person name="Odeen A."/>
            <person name="Cui J."/>
            <person name="Zhou Q."/>
            <person name="Xu L."/>
            <person name="Pan H."/>
            <person name="Wang Z."/>
            <person name="Jin L."/>
            <person name="Zhang P."/>
            <person name="Hu H."/>
            <person name="Yang W."/>
            <person name="Hu J."/>
            <person name="Xiao J."/>
            <person name="Yang Z."/>
            <person name="Liu Y."/>
            <person name="Xie Q."/>
            <person name="Yu H."/>
            <person name="Lian J."/>
            <person name="Wen P."/>
            <person name="Zhang F."/>
            <person name="Li H."/>
            <person name="Zeng Y."/>
            <person name="Xiong Z."/>
            <person name="Liu S."/>
            <person name="Zhou L."/>
            <person name="Huang Z."/>
            <person name="An N."/>
            <person name="Wang J."/>
            <person name="Zheng Q."/>
            <person name="Xiong Y."/>
            <person name="Wang G."/>
            <person name="Wang B."/>
            <person name="Wang J."/>
            <person name="Fan Y."/>
            <person name="da Fonseca R.R."/>
            <person name="Alfaro-Nunez A."/>
            <person name="Schubert M."/>
            <person name="Orlando L."/>
            <person name="Mourier T."/>
            <person name="Howard J.T."/>
            <person name="Ganapathy G."/>
            <person name="Pfenning A."/>
            <person name="Whitney O."/>
            <person name="Rivas M.V."/>
            <person name="Hara E."/>
            <person name="Smith J."/>
            <person name="Farre M."/>
            <person name="Narayan J."/>
            <person name="Slavov G."/>
            <person name="Romanov M.N."/>
            <person name="Borges R."/>
            <person name="Machado J.P."/>
            <person name="Khan I."/>
            <person name="Springer M.S."/>
            <person name="Gatesy J."/>
            <person name="Hoffmann F.G."/>
            <person name="Opazo J.C."/>
            <person name="Hastad O."/>
            <person name="Sawyer R.H."/>
            <person name="Kim H."/>
            <person name="Kim K.W."/>
            <person name="Kim H.J."/>
            <person name="Cho S."/>
            <person name="Li N."/>
            <person name="Huang Y."/>
            <person name="Bruford M.W."/>
            <person name="Zhan X."/>
            <person name="Dixon A."/>
            <person name="Bertelsen M.F."/>
            <person name="Derryberry E."/>
            <person name="Warren W."/>
            <person name="Wilson R.K."/>
            <person name="Li S."/>
            <person name="Ray D.A."/>
            <person name="Green R.E."/>
            <person name="O'Brien S.J."/>
            <person name="Griffin D."/>
            <person name="Johnson W.E."/>
            <person name="Haussler D."/>
            <person name="Ryder O.A."/>
            <person name="Willerslev E."/>
            <person name="Graves G.R."/>
            <person name="Alstrom P."/>
            <person name="Fjeldsa J."/>
            <person name="Mindell D.P."/>
            <person name="Edwards S.V."/>
            <person name="Braun E.L."/>
            <person name="Rahbek C."/>
            <person name="Burt D.W."/>
            <person name="Houde P."/>
            <person name="Zhang Y."/>
            <person name="Yang H."/>
            <person name="Wang J."/>
            <person name="Jarvis E.D."/>
            <person name="Gilbert M.T."/>
            <person name="Wang J."/>
        </authorList>
    </citation>
    <scope>NUCLEOTIDE SEQUENCE [LARGE SCALE GENOMIC DNA]</scope>
    <source>
        <strain evidence="1">BGI_N339</strain>
    </source>
</reference>
<evidence type="ECO:0000313" key="1">
    <source>
        <dbReference type="EMBL" id="KFV01363.1"/>
    </source>
</evidence>
<feature type="non-terminal residue" evidence="1">
    <location>
        <position position="1"/>
    </location>
</feature>